<proteinExistence type="predicted"/>
<accession>A0ACC0VJ17</accession>
<gene>
    <name evidence="1" type="ORF">PsorP6_003208</name>
</gene>
<reference evidence="1 2" key="1">
    <citation type="journal article" date="2022" name="bioRxiv">
        <title>The genome of the oomycete Peronosclerospora sorghi, a cosmopolitan pathogen of maize and sorghum, is inflated with dispersed pseudogenes.</title>
        <authorList>
            <person name="Fletcher K."/>
            <person name="Martin F."/>
            <person name="Isakeit T."/>
            <person name="Cavanaugh K."/>
            <person name="Magill C."/>
            <person name="Michelmore R."/>
        </authorList>
    </citation>
    <scope>NUCLEOTIDE SEQUENCE [LARGE SCALE GENOMIC DNA]</scope>
    <source>
        <strain evidence="1">P6</strain>
    </source>
</reference>
<keyword evidence="2" id="KW-1185">Reference proteome</keyword>
<organism evidence="1 2">
    <name type="scientific">Peronosclerospora sorghi</name>
    <dbReference type="NCBI Taxonomy" id="230839"/>
    <lineage>
        <taxon>Eukaryota</taxon>
        <taxon>Sar</taxon>
        <taxon>Stramenopiles</taxon>
        <taxon>Oomycota</taxon>
        <taxon>Peronosporomycetes</taxon>
        <taxon>Peronosporales</taxon>
        <taxon>Peronosporaceae</taxon>
        <taxon>Peronosclerospora</taxon>
    </lineage>
</organism>
<comment type="caution">
    <text evidence="1">The sequence shown here is derived from an EMBL/GenBank/DDBJ whole genome shotgun (WGS) entry which is preliminary data.</text>
</comment>
<dbReference type="EMBL" id="CM047587">
    <property type="protein sequence ID" value="KAI9906207.1"/>
    <property type="molecule type" value="Genomic_DNA"/>
</dbReference>
<evidence type="ECO:0000313" key="2">
    <source>
        <dbReference type="Proteomes" id="UP001163321"/>
    </source>
</evidence>
<name>A0ACC0VJ17_9STRA</name>
<sequence>MSARCLKEVRDSAMDYSKMSDRFREEVSRRIRQKKKAKDKIPEKNKCRSRGIKKHARAQRKAAAAKTMNEEYQNTLQIILGFLVTLVTIVASAVFFITRKLQAAGVYVPDHEFKASCCE</sequence>
<evidence type="ECO:0000313" key="1">
    <source>
        <dbReference type="EMBL" id="KAI9906207.1"/>
    </source>
</evidence>
<protein>
    <submittedName>
        <fullName evidence="1">Uncharacterized protein</fullName>
    </submittedName>
</protein>
<dbReference type="Proteomes" id="UP001163321">
    <property type="component" value="Chromosome 8"/>
</dbReference>